<dbReference type="RefSeq" id="WP_110044671.1">
    <property type="nucleotide sequence ID" value="NZ_CP054613.1"/>
</dbReference>
<organism evidence="1 2">
    <name type="scientific">Paenibacillus cellulosilyticus</name>
    <dbReference type="NCBI Taxonomy" id="375489"/>
    <lineage>
        <taxon>Bacteria</taxon>
        <taxon>Bacillati</taxon>
        <taxon>Bacillota</taxon>
        <taxon>Bacilli</taxon>
        <taxon>Bacillales</taxon>
        <taxon>Paenibacillaceae</taxon>
        <taxon>Paenibacillus</taxon>
    </lineage>
</organism>
<dbReference type="AlphaFoldDB" id="A0A2V2YW59"/>
<gene>
    <name evidence="1" type="ORF">DFQ01_11064</name>
</gene>
<dbReference type="OrthoDB" id="2931934at2"/>
<reference evidence="1 2" key="1">
    <citation type="submission" date="2018-05" db="EMBL/GenBank/DDBJ databases">
        <title>Genomic Encyclopedia of Type Strains, Phase III (KMG-III): the genomes of soil and plant-associated and newly described type strains.</title>
        <authorList>
            <person name="Whitman W."/>
        </authorList>
    </citation>
    <scope>NUCLEOTIDE SEQUENCE [LARGE SCALE GENOMIC DNA]</scope>
    <source>
        <strain evidence="1 2">CECT 5696</strain>
    </source>
</reference>
<dbReference type="Proteomes" id="UP000246635">
    <property type="component" value="Unassembled WGS sequence"/>
</dbReference>
<proteinExistence type="predicted"/>
<sequence>MKKRSSRKEIQRGNIVEEYMIGNTTIKIDDFYFRDNTPEQNQAIINNFYATGMRIHKLQFARLAGIGHCDSEVLQ</sequence>
<protein>
    <submittedName>
        <fullName evidence="1">Uncharacterized protein</fullName>
    </submittedName>
</protein>
<evidence type="ECO:0000313" key="2">
    <source>
        <dbReference type="Proteomes" id="UP000246635"/>
    </source>
</evidence>
<accession>A0A2V2YW59</accession>
<keyword evidence="2" id="KW-1185">Reference proteome</keyword>
<comment type="caution">
    <text evidence="1">The sequence shown here is derived from an EMBL/GenBank/DDBJ whole genome shotgun (WGS) entry which is preliminary data.</text>
</comment>
<dbReference type="EMBL" id="QGTQ01000010">
    <property type="protein sequence ID" value="PWW01174.1"/>
    <property type="molecule type" value="Genomic_DNA"/>
</dbReference>
<name>A0A2V2YW59_9BACL</name>
<evidence type="ECO:0000313" key="1">
    <source>
        <dbReference type="EMBL" id="PWW01174.1"/>
    </source>
</evidence>